<name>A7KS60_9BURK</name>
<feature type="region of interest" description="Disordered" evidence="1">
    <location>
        <begin position="152"/>
        <end position="174"/>
    </location>
</feature>
<dbReference type="EMBL" id="EF547253">
    <property type="protein sequence ID" value="ABS81540.1"/>
    <property type="molecule type" value="Genomic_DNA"/>
</dbReference>
<feature type="region of interest" description="Disordered" evidence="1">
    <location>
        <begin position="106"/>
        <end position="134"/>
    </location>
</feature>
<proteinExistence type="predicted"/>
<sequence>MKGVRSLGECAAFRAQSLLVRDNAISSYAARKAGIQLLCHAFRGRVDPAESRYLAQRGLPVTPTHWQTDTPLLANLERSEGITTPRLREMLRRFFLLAAESIEAGHPAPASKLRRATPAQDAAHPRDACPTSHTTVREDLCHASSTTTSIDLHDDEVQRARVPGNSNRPSRADKCHARLVAQTLLTDDRTQPGLAGPTAG</sequence>
<evidence type="ECO:0000256" key="1">
    <source>
        <dbReference type="SAM" id="MobiDB-lite"/>
    </source>
</evidence>
<accession>A7KS60</accession>
<dbReference type="AlphaFoldDB" id="A7KS60"/>
<evidence type="ECO:0000313" key="2">
    <source>
        <dbReference type="EMBL" id="ABS81540.1"/>
    </source>
</evidence>
<reference evidence="2" key="1">
    <citation type="journal article" date="2007" name="J. Bacteriol.">
        <title>Molecular characterization of a novel ortho-nitrophenol catabolic gene cluster in Alcaligenes sp. strain NyZ215.</title>
        <authorList>
            <person name="Xiao Y."/>
            <person name="Zhang J.J."/>
            <person name="Liu H."/>
            <person name="Zhou N.Y."/>
        </authorList>
    </citation>
    <scope>NUCLEOTIDE SEQUENCE</scope>
    <source>
        <strain evidence="2">NyZ215</strain>
    </source>
</reference>
<organism evidence="2">
    <name type="scientific">Alcaligenes sp. NyZ215</name>
    <dbReference type="NCBI Taxonomy" id="441452"/>
    <lineage>
        <taxon>Bacteria</taxon>
        <taxon>Pseudomonadati</taxon>
        <taxon>Pseudomonadota</taxon>
        <taxon>Betaproteobacteria</taxon>
        <taxon>Burkholderiales</taxon>
        <taxon>Alcaligenaceae</taxon>
        <taxon>Alcaligenes</taxon>
    </lineage>
</organism>
<protein>
    <submittedName>
        <fullName evidence="2">Truncated putative phage integrase</fullName>
    </submittedName>
</protein>